<dbReference type="SUPFAM" id="SSF56796">
    <property type="entry name" value="Dehydroquinate synthase-like"/>
    <property type="match status" value="1"/>
</dbReference>
<name>A0ABT4R3S5_9HYPH</name>
<dbReference type="InterPro" id="IPR056798">
    <property type="entry name" value="ADH_Fe_C"/>
</dbReference>
<dbReference type="RefSeq" id="WP_269908727.1">
    <property type="nucleotide sequence ID" value="NZ_JAPFQA010000028.1"/>
</dbReference>
<sequence>MTLHRFNGMAIPRTIISGPGCRSQIPVELERIGARRVVVVCGAGLKANTPFIDELTAALGQKLAGLFDRLEPNAPVASIKQMVDQVAPLSPDAVISIGGGVAHDVAKAIAVMVPSGRSVVDFVSRFEPPSTFHSVDVDVEPLPVFTVPSTFSAADVVGGGAVTDTQRGEKLIFVHPKLTPLAVFLDGEVIATTPRPILAASGMNAVHHCLEAFYSKGAQPITDAFAVSALRSLLRVLPAFAQSLSGPSIETCQTAIDAASMSGLTYANSWLGIGHSVCHSLGGRYGLSHGAANSVMVLHSLRFNLEAARDRLAEIARATGIASEGDTDPSRMLIAEVERLADRLGTPRTLSAIGLPAGQFARIAQDVLADPQTYWNPRPVTQTEIVAWLQSAW</sequence>
<evidence type="ECO:0000313" key="5">
    <source>
        <dbReference type="Proteomes" id="UP001152178"/>
    </source>
</evidence>
<dbReference type="Pfam" id="PF00465">
    <property type="entry name" value="Fe-ADH"/>
    <property type="match status" value="1"/>
</dbReference>
<keyword evidence="1" id="KW-0560">Oxidoreductase</keyword>
<protein>
    <submittedName>
        <fullName evidence="4">Iron-containing alcohol dehydrogenase</fullName>
    </submittedName>
</protein>
<dbReference type="Gene3D" id="1.20.1090.10">
    <property type="entry name" value="Dehydroquinate synthase-like - alpha domain"/>
    <property type="match status" value="1"/>
</dbReference>
<accession>A0ABT4R3S5</accession>
<dbReference type="PANTHER" id="PTHR11496:SF83">
    <property type="entry name" value="HYDROXYACID-OXOACID TRANSHYDROGENASE, MITOCHONDRIAL"/>
    <property type="match status" value="1"/>
</dbReference>
<reference evidence="4" key="1">
    <citation type="submission" date="2022-11" db="EMBL/GenBank/DDBJ databases">
        <authorList>
            <person name="Coimbra C."/>
        </authorList>
    </citation>
    <scope>NUCLEOTIDE SEQUENCE</scope>
    <source>
        <strain evidence="4">Jales19</strain>
    </source>
</reference>
<evidence type="ECO:0000259" key="3">
    <source>
        <dbReference type="Pfam" id="PF25137"/>
    </source>
</evidence>
<dbReference type="Proteomes" id="UP001152178">
    <property type="component" value="Unassembled WGS sequence"/>
</dbReference>
<evidence type="ECO:0000259" key="2">
    <source>
        <dbReference type="Pfam" id="PF00465"/>
    </source>
</evidence>
<feature type="domain" description="Fe-containing alcohol dehydrogenase-like C-terminal" evidence="3">
    <location>
        <begin position="199"/>
        <end position="393"/>
    </location>
</feature>
<dbReference type="InterPro" id="IPR001670">
    <property type="entry name" value="ADH_Fe/GldA"/>
</dbReference>
<comment type="caution">
    <text evidence="4">The sequence shown here is derived from an EMBL/GenBank/DDBJ whole genome shotgun (WGS) entry which is preliminary data.</text>
</comment>
<dbReference type="CDD" id="cd08551">
    <property type="entry name" value="Fe-ADH"/>
    <property type="match status" value="1"/>
</dbReference>
<evidence type="ECO:0000256" key="1">
    <source>
        <dbReference type="ARBA" id="ARBA00023002"/>
    </source>
</evidence>
<dbReference type="Gene3D" id="3.40.50.1970">
    <property type="match status" value="1"/>
</dbReference>
<dbReference type="EMBL" id="JAPFQA010000028">
    <property type="protein sequence ID" value="MCZ8548482.1"/>
    <property type="molecule type" value="Genomic_DNA"/>
</dbReference>
<gene>
    <name evidence="4" type="ORF">OOJ09_30315</name>
</gene>
<dbReference type="InterPro" id="IPR039697">
    <property type="entry name" value="Alcohol_dehydrogenase_Fe"/>
</dbReference>
<organism evidence="4 5">
    <name type="scientific">Mesorhizobium qingshengii</name>
    <dbReference type="NCBI Taxonomy" id="1165689"/>
    <lineage>
        <taxon>Bacteria</taxon>
        <taxon>Pseudomonadati</taxon>
        <taxon>Pseudomonadota</taxon>
        <taxon>Alphaproteobacteria</taxon>
        <taxon>Hyphomicrobiales</taxon>
        <taxon>Phyllobacteriaceae</taxon>
        <taxon>Mesorhizobium</taxon>
    </lineage>
</organism>
<evidence type="ECO:0000313" key="4">
    <source>
        <dbReference type="EMBL" id="MCZ8548482.1"/>
    </source>
</evidence>
<keyword evidence="5" id="KW-1185">Reference proteome</keyword>
<dbReference type="PANTHER" id="PTHR11496">
    <property type="entry name" value="ALCOHOL DEHYDROGENASE"/>
    <property type="match status" value="1"/>
</dbReference>
<proteinExistence type="predicted"/>
<feature type="domain" description="Alcohol dehydrogenase iron-type/glycerol dehydrogenase GldA" evidence="2">
    <location>
        <begin position="12"/>
        <end position="186"/>
    </location>
</feature>
<dbReference type="Pfam" id="PF25137">
    <property type="entry name" value="ADH_Fe_C"/>
    <property type="match status" value="1"/>
</dbReference>